<evidence type="ECO:0000256" key="2">
    <source>
        <dbReference type="SAM" id="SignalP"/>
    </source>
</evidence>
<reference evidence="4" key="1">
    <citation type="submission" date="2017-03" db="EMBL/GenBank/DDBJ databases">
        <title>Phytopthora megakarya and P. palmivora, two closely related causual agents of cacao black pod achieved similar genome size and gene model numbers by different mechanisms.</title>
        <authorList>
            <person name="Ali S."/>
            <person name="Shao J."/>
            <person name="Larry D.J."/>
            <person name="Kronmiller B."/>
            <person name="Shen D."/>
            <person name="Strem M.D."/>
            <person name="Melnick R.L."/>
            <person name="Guiltinan M.J."/>
            <person name="Tyler B.M."/>
            <person name="Meinhardt L.W."/>
            <person name="Bailey B.A."/>
        </authorList>
    </citation>
    <scope>NUCLEOTIDE SEQUENCE [LARGE SCALE GENOMIC DNA]</scope>
    <source>
        <strain evidence="4">zdho120</strain>
    </source>
</reference>
<organism evidence="3 4">
    <name type="scientific">Phytophthora megakarya</name>
    <dbReference type="NCBI Taxonomy" id="4795"/>
    <lineage>
        <taxon>Eukaryota</taxon>
        <taxon>Sar</taxon>
        <taxon>Stramenopiles</taxon>
        <taxon>Oomycota</taxon>
        <taxon>Peronosporomycetes</taxon>
        <taxon>Peronosporales</taxon>
        <taxon>Peronosporaceae</taxon>
        <taxon>Phytophthora</taxon>
    </lineage>
</organism>
<feature type="region of interest" description="Disordered" evidence="1">
    <location>
        <begin position="59"/>
        <end position="80"/>
    </location>
</feature>
<feature type="signal peptide" evidence="2">
    <location>
        <begin position="1"/>
        <end position="19"/>
    </location>
</feature>
<dbReference type="AlphaFoldDB" id="A0A225ULZ7"/>
<evidence type="ECO:0000256" key="1">
    <source>
        <dbReference type="SAM" id="MobiDB-lite"/>
    </source>
</evidence>
<dbReference type="EMBL" id="NBNE01014821">
    <property type="protein sequence ID" value="OWY94154.1"/>
    <property type="molecule type" value="Genomic_DNA"/>
</dbReference>
<gene>
    <name evidence="3" type="ORF">PHMEG_00036196</name>
</gene>
<keyword evidence="4" id="KW-1185">Reference proteome</keyword>
<name>A0A225ULZ7_9STRA</name>
<sequence length="298" mass="32943">MKQDLLWWSIILASPLLNGVPLKYFGALPPPNSIVGMDASDTGICALVAEEKAVLRYAHRRKGPSSTERRPTRPQGSTSITGNSCPVCLPFMLGVRTEATSNQAPVTLWCMCSFGSTTRPQSRGRTDCRRTTPGLKRSFALLGHWELAFHFRFSAVHVAGVENRIADAGSRSSSNRSMATLFDKLTKNWSEVSPKKDVTGLEEIWRTISEIQPALLVYSTEERLQLITDFILHGFQHGFGCGRPVRGSIIVATLQGILHFFHAAGLQFPCDHPQIRMLLRGIARLDAPVRHKAPVSIQ</sequence>
<dbReference type="Proteomes" id="UP000198211">
    <property type="component" value="Unassembled WGS sequence"/>
</dbReference>
<feature type="non-terminal residue" evidence="3">
    <location>
        <position position="298"/>
    </location>
</feature>
<accession>A0A225ULZ7</accession>
<evidence type="ECO:0000313" key="3">
    <source>
        <dbReference type="EMBL" id="OWY94154.1"/>
    </source>
</evidence>
<feature type="chain" id="PRO_5012691525" evidence="2">
    <location>
        <begin position="20"/>
        <end position="298"/>
    </location>
</feature>
<evidence type="ECO:0000313" key="4">
    <source>
        <dbReference type="Proteomes" id="UP000198211"/>
    </source>
</evidence>
<dbReference type="OrthoDB" id="101778at2759"/>
<comment type="caution">
    <text evidence="3">The sequence shown here is derived from an EMBL/GenBank/DDBJ whole genome shotgun (WGS) entry which is preliminary data.</text>
</comment>
<protein>
    <submittedName>
        <fullName evidence="3">Uncharacterized protein</fullName>
    </submittedName>
</protein>
<proteinExistence type="predicted"/>
<keyword evidence="2" id="KW-0732">Signal</keyword>